<dbReference type="RefSeq" id="WP_208841857.1">
    <property type="nucleotide sequence ID" value="NZ_CP072133.1"/>
</dbReference>
<dbReference type="NCBIfam" id="TIGR00147">
    <property type="entry name" value="YegS/Rv2252/BmrU family lipid kinase"/>
    <property type="match status" value="1"/>
</dbReference>
<evidence type="ECO:0000259" key="5">
    <source>
        <dbReference type="PROSITE" id="PS50146"/>
    </source>
</evidence>
<gene>
    <name evidence="6" type="ORF">J5O05_09465</name>
</gene>
<keyword evidence="3 6" id="KW-0418">Kinase</keyword>
<accession>A0A975DEB7</accession>
<keyword evidence="4" id="KW-0067">ATP-binding</keyword>
<dbReference type="Gene3D" id="3.40.50.10330">
    <property type="entry name" value="Probable inorganic polyphosphate/atp-NAD kinase, domain 1"/>
    <property type="match status" value="1"/>
</dbReference>
<name>A0A975DEB7_9GAMM</name>
<dbReference type="Pfam" id="PF00781">
    <property type="entry name" value="DAGK_cat"/>
    <property type="match status" value="1"/>
</dbReference>
<feature type="domain" description="DAGKc" evidence="5">
    <location>
        <begin position="1"/>
        <end position="126"/>
    </location>
</feature>
<dbReference type="Pfam" id="PF19279">
    <property type="entry name" value="YegS_C"/>
    <property type="match status" value="1"/>
</dbReference>
<evidence type="ECO:0000256" key="3">
    <source>
        <dbReference type="ARBA" id="ARBA00022777"/>
    </source>
</evidence>
<dbReference type="KEGG" id="pxi:J5O05_09465"/>
<dbReference type="GO" id="GO:0008654">
    <property type="term" value="P:phospholipid biosynthetic process"/>
    <property type="evidence" value="ECO:0007669"/>
    <property type="project" value="InterPro"/>
</dbReference>
<dbReference type="InterPro" id="IPR016064">
    <property type="entry name" value="NAD/diacylglycerol_kinase_sf"/>
</dbReference>
<evidence type="ECO:0000256" key="4">
    <source>
        <dbReference type="ARBA" id="ARBA00022840"/>
    </source>
</evidence>
<keyword evidence="2" id="KW-0547">Nucleotide-binding</keyword>
<organism evidence="6 7">
    <name type="scientific">Pseudoalteromonas xiamenensis</name>
    <dbReference type="NCBI Taxonomy" id="882626"/>
    <lineage>
        <taxon>Bacteria</taxon>
        <taxon>Pseudomonadati</taxon>
        <taxon>Pseudomonadota</taxon>
        <taxon>Gammaproteobacteria</taxon>
        <taxon>Alteromonadales</taxon>
        <taxon>Pseudoalteromonadaceae</taxon>
        <taxon>Pseudoalteromonas</taxon>
    </lineage>
</organism>
<evidence type="ECO:0000313" key="6">
    <source>
        <dbReference type="EMBL" id="QTH70261.1"/>
    </source>
</evidence>
<dbReference type="GO" id="GO:0016301">
    <property type="term" value="F:kinase activity"/>
    <property type="evidence" value="ECO:0007669"/>
    <property type="project" value="UniProtKB-KW"/>
</dbReference>
<dbReference type="InterPro" id="IPR045540">
    <property type="entry name" value="YegS/DAGK_C"/>
</dbReference>
<dbReference type="GO" id="GO:0005524">
    <property type="term" value="F:ATP binding"/>
    <property type="evidence" value="ECO:0007669"/>
    <property type="project" value="UniProtKB-KW"/>
</dbReference>
<sequence length="282" mass="31131">MAEFLVVYKPSSGRQAQKHLQWLKRQEQKHQITWLWYGTTGEFETDCQTIRLLANTVTQVIVIGGDGTLHLVVNATVDMPCRLALLPAGTGNDFARQFPFSEAQWRDTVFSDKTQRMDLGKVGGCYFHNIGGVGFNAAVVEALSVKNKRHPLSYVTAGLSQLFCFAGVSLELDGRNAVPTMMLVVANGRYFAAGLRPAPNNDNQDGQFELLLFKGCKGWQRVASFVGMLLQFHTSLPFVESWNSESITVRTVGLPIEADGELVGMTPATFECLPEKLQLAVL</sequence>
<dbReference type="PANTHER" id="PTHR12358:SF54">
    <property type="entry name" value="SPHINGOSINE KINASE RELATED PROTEIN"/>
    <property type="match status" value="1"/>
</dbReference>
<reference evidence="6" key="1">
    <citation type="submission" date="2021-03" db="EMBL/GenBank/DDBJ databases">
        <title>Complete Genome of Pseudoalteromonas xiamenensis STKMTI.2, a new potential marine bacterium producing anti-Vibrio compounds.</title>
        <authorList>
            <person name="Handayani D.P."/>
            <person name="Isnansetyo A."/>
            <person name="Istiqomah I."/>
            <person name="Jumina J."/>
        </authorList>
    </citation>
    <scope>NUCLEOTIDE SEQUENCE</scope>
    <source>
        <strain evidence="6">STKMTI.2</strain>
    </source>
</reference>
<keyword evidence="7" id="KW-1185">Reference proteome</keyword>
<dbReference type="InterPro" id="IPR005218">
    <property type="entry name" value="Diacylglycerol/lipid_kinase"/>
</dbReference>
<protein>
    <submittedName>
        <fullName evidence="6">YegS/Rv2252/BmrU family lipid kinase</fullName>
    </submittedName>
</protein>
<dbReference type="EMBL" id="CP072133">
    <property type="protein sequence ID" value="QTH70261.1"/>
    <property type="molecule type" value="Genomic_DNA"/>
</dbReference>
<evidence type="ECO:0000313" key="7">
    <source>
        <dbReference type="Proteomes" id="UP000664904"/>
    </source>
</evidence>
<evidence type="ECO:0000256" key="1">
    <source>
        <dbReference type="ARBA" id="ARBA00022679"/>
    </source>
</evidence>
<dbReference type="InterPro" id="IPR050187">
    <property type="entry name" value="Lipid_Phosphate_FormReg"/>
</dbReference>
<evidence type="ECO:0000256" key="2">
    <source>
        <dbReference type="ARBA" id="ARBA00022741"/>
    </source>
</evidence>
<dbReference type="InterPro" id="IPR001206">
    <property type="entry name" value="Diacylglycerol_kinase_cat_dom"/>
</dbReference>
<keyword evidence="1" id="KW-0808">Transferase</keyword>
<dbReference type="Gene3D" id="2.60.200.40">
    <property type="match status" value="1"/>
</dbReference>
<dbReference type="PANTHER" id="PTHR12358">
    <property type="entry name" value="SPHINGOSINE KINASE"/>
    <property type="match status" value="1"/>
</dbReference>
<dbReference type="AlphaFoldDB" id="A0A975DEB7"/>
<dbReference type="SUPFAM" id="SSF111331">
    <property type="entry name" value="NAD kinase/diacylglycerol kinase-like"/>
    <property type="match status" value="1"/>
</dbReference>
<dbReference type="InterPro" id="IPR017438">
    <property type="entry name" value="ATP-NAD_kinase_N"/>
</dbReference>
<dbReference type="PROSITE" id="PS50146">
    <property type="entry name" value="DAGK"/>
    <property type="match status" value="1"/>
</dbReference>
<proteinExistence type="predicted"/>
<dbReference type="Proteomes" id="UP000664904">
    <property type="component" value="Chromosome"/>
</dbReference>